<dbReference type="Pfam" id="PF13432">
    <property type="entry name" value="TPR_16"/>
    <property type="match status" value="1"/>
</dbReference>
<comment type="caution">
    <text evidence="2">The sequence shown here is derived from an EMBL/GenBank/DDBJ whole genome shotgun (WGS) entry which is preliminary data.</text>
</comment>
<evidence type="ECO:0000256" key="1">
    <source>
        <dbReference type="PROSITE-ProRule" id="PRU00339"/>
    </source>
</evidence>
<evidence type="ECO:0000313" key="3">
    <source>
        <dbReference type="Proteomes" id="UP000541535"/>
    </source>
</evidence>
<dbReference type="Gene3D" id="1.25.40.10">
    <property type="entry name" value="Tetratricopeptide repeat domain"/>
    <property type="match status" value="1"/>
</dbReference>
<dbReference type="AlphaFoldDB" id="A0A7W5BFY0"/>
<sequence>MQVIGATAAPAQVDAALFGSGQVEAMVSEAHGLTAQGRFQEAASRLEQARQLAPQASGPLSALAHTIYTASLDADSADVPRLRAQAESFARAALARFGGDPLAQEILRRLAGERDKTAYRPKPEAAQAFMQGEVLFHARKMDEARAKYREAQRADPGFADAWLMEGDAYFIEKNWAASELLFRKAAETDPLHPQAWRFLADALVHLGDRQGVEAALYMALEATPNQRQSWDRLAMLFSRSDRPLVPLRMARGASVDFDDKTGKSEVTMASEFSRTTPGSDIDHATWLAYAFKRVNMLAAAHKAGGKPRPFALELASWKAALATAENGDGGDEAKRLTRPDLRRLQAIHEAGQLEAAIFVLMFSEAYRPEFEAWKTANPGAMRRFIEQFRLMPMPP</sequence>
<keyword evidence="3" id="KW-1185">Reference proteome</keyword>
<reference evidence="2 3" key="1">
    <citation type="submission" date="2020-08" db="EMBL/GenBank/DDBJ databases">
        <title>Genomic Encyclopedia of Type Strains, Phase III (KMG-III): the genomes of soil and plant-associated and newly described type strains.</title>
        <authorList>
            <person name="Whitman W."/>
        </authorList>
    </citation>
    <scope>NUCLEOTIDE SEQUENCE [LARGE SCALE GENOMIC DNA]</scope>
    <source>
        <strain evidence="2 3">CECT 8897</strain>
    </source>
</reference>
<gene>
    <name evidence="2" type="ORF">FHS03_005222</name>
</gene>
<feature type="repeat" description="TPR" evidence="1">
    <location>
        <begin position="159"/>
        <end position="192"/>
    </location>
</feature>
<dbReference type="SUPFAM" id="SSF48452">
    <property type="entry name" value="TPR-like"/>
    <property type="match status" value="2"/>
</dbReference>
<dbReference type="EMBL" id="JACHXD010000024">
    <property type="protein sequence ID" value="MBB3122125.1"/>
    <property type="molecule type" value="Genomic_DNA"/>
</dbReference>
<dbReference type="Proteomes" id="UP000541535">
    <property type="component" value="Unassembled WGS sequence"/>
</dbReference>
<keyword evidence="1" id="KW-0802">TPR repeat</keyword>
<dbReference type="SMART" id="SM00028">
    <property type="entry name" value="TPR"/>
    <property type="match status" value="4"/>
</dbReference>
<name>A0A7W5BFY0_9BURK</name>
<proteinExistence type="predicted"/>
<dbReference type="RefSeq" id="WP_183443793.1">
    <property type="nucleotide sequence ID" value="NZ_JACHXD010000024.1"/>
</dbReference>
<protein>
    <submittedName>
        <fullName evidence="2">Tetratricopeptide (TPR) repeat protein</fullName>
    </submittedName>
</protein>
<accession>A0A7W5BFY0</accession>
<evidence type="ECO:0000313" key="2">
    <source>
        <dbReference type="EMBL" id="MBB3122125.1"/>
    </source>
</evidence>
<dbReference type="InterPro" id="IPR011990">
    <property type="entry name" value="TPR-like_helical_dom_sf"/>
</dbReference>
<organism evidence="2 3">
    <name type="scientific">Pseudoduganella violacea</name>
    <dbReference type="NCBI Taxonomy" id="1715466"/>
    <lineage>
        <taxon>Bacteria</taxon>
        <taxon>Pseudomonadati</taxon>
        <taxon>Pseudomonadota</taxon>
        <taxon>Betaproteobacteria</taxon>
        <taxon>Burkholderiales</taxon>
        <taxon>Oxalobacteraceae</taxon>
        <taxon>Telluria group</taxon>
        <taxon>Pseudoduganella</taxon>
    </lineage>
</organism>
<dbReference type="InterPro" id="IPR019734">
    <property type="entry name" value="TPR_rpt"/>
</dbReference>
<dbReference type="PROSITE" id="PS50005">
    <property type="entry name" value="TPR"/>
    <property type="match status" value="1"/>
</dbReference>